<feature type="coiled-coil region" evidence="7">
    <location>
        <begin position="390"/>
        <end position="425"/>
    </location>
</feature>
<dbReference type="Pfam" id="PF02518">
    <property type="entry name" value="HATPase_c"/>
    <property type="match status" value="1"/>
</dbReference>
<gene>
    <name evidence="12" type="ORF">T9A_02965</name>
</gene>
<keyword evidence="13" id="KW-1185">Reference proteome</keyword>
<comment type="caution">
    <text evidence="12">The sequence shown here is derived from an EMBL/GenBank/DDBJ whole genome shotgun (WGS) entry which is preliminary data.</text>
</comment>
<dbReference type="Gene3D" id="1.10.287.130">
    <property type="match status" value="1"/>
</dbReference>
<dbReference type="GO" id="GO:0016301">
    <property type="term" value="F:kinase activity"/>
    <property type="evidence" value="ECO:0007669"/>
    <property type="project" value="UniProtKB-KW"/>
</dbReference>
<evidence type="ECO:0000313" key="13">
    <source>
        <dbReference type="Proteomes" id="UP000029443"/>
    </source>
</evidence>
<dbReference type="InterPro" id="IPR004358">
    <property type="entry name" value="Sig_transdc_His_kin-like_C"/>
</dbReference>
<name>A0ABR4W9C5_9GAMM</name>
<dbReference type="InterPro" id="IPR001789">
    <property type="entry name" value="Sig_transdc_resp-reg_receiver"/>
</dbReference>
<feature type="transmembrane region" description="Helical" evidence="8">
    <location>
        <begin position="252"/>
        <end position="272"/>
    </location>
</feature>
<evidence type="ECO:0000256" key="7">
    <source>
        <dbReference type="SAM" id="Coils"/>
    </source>
</evidence>
<evidence type="ECO:0000259" key="10">
    <source>
        <dbReference type="PROSITE" id="PS50109"/>
    </source>
</evidence>
<sequence>MTKGTVFAGRLAAFICALFLSLHSHALTLADDRDSYQAAAGMQWLADQNHALSPTLALQALLAGQGQQLDTPYPSLGFRDGFLWFLISVENNSTLPYWFLRVGRPHLDYLDIYVFDKDGNQIKHTRMGDRVPFHSRELSHYHLVTPLTLATDSKHHLLLRAQGNNVIELPATLMTPAAFNAHGNRLSLFYGLYFGAIVAMCLFNLLIFLSIRDPSYLLYVLYLGTFGLNLFTREGLSYQWLWPDATLWNHYSLPVLNLMTLAFSMLFAGQFLELKKRAPRIHRLLLVTAIALLVTTPLTLLNFHFSIQATTAVVMPWPFVAIALSLWLIFKGYSPARYFLLAFTAVATATVLYVLKTFQLMEGGWLLENAMQIGTFTEAVLLSFALAHRMTVLKSENARIQREANEVLEQRVDERTRELNSALSARSEFLAVMSHEIRTPLNGIIGTVDMLKGTPLDGDQQHNLNVIEQSGNSLLNLINDILDYSRIEAGKMPIEQTSFSLEDLVSESLALFQHKAHVHSNTLQTELDHNLGERCLGDPVRLRQILVNLIGNAVKFTSNGVITVMAERDEQNPDYVYFEVSDSGIGIAPEQLKHLFDHFHQGDSSTSRRYGGTGLGLAICRQLVEIMGGEIGVFSRQNEGSRFWFRLPLPGTHNDTGYLPQSEDSDLPSLSGGRLLIVDDNHINLMVAEGLCQKLGYETEVAESGMEAIAVLMSTQQSFDLILMDCEMPDMDGFETSRSIIKLQQEGRLPWIPIVALTAHAVPDKIHACHDAGMVAHLAKPINKARLLATLKQVLRDPGKVSRDRA</sequence>
<dbReference type="PROSITE" id="PS50109">
    <property type="entry name" value="HIS_KIN"/>
    <property type="match status" value="1"/>
</dbReference>
<organism evidence="12 13">
    <name type="scientific">Alcanivorax jadensis T9</name>
    <dbReference type="NCBI Taxonomy" id="1177181"/>
    <lineage>
        <taxon>Bacteria</taxon>
        <taxon>Pseudomonadati</taxon>
        <taxon>Pseudomonadota</taxon>
        <taxon>Gammaproteobacteria</taxon>
        <taxon>Oceanospirillales</taxon>
        <taxon>Alcanivoracaceae</taxon>
        <taxon>Alcanivorax</taxon>
    </lineage>
</organism>
<dbReference type="SUPFAM" id="SSF47384">
    <property type="entry name" value="Homodimeric domain of signal transducing histidine kinase"/>
    <property type="match status" value="1"/>
</dbReference>
<dbReference type="PANTHER" id="PTHR43047">
    <property type="entry name" value="TWO-COMPONENT HISTIDINE PROTEIN KINASE"/>
    <property type="match status" value="1"/>
</dbReference>
<dbReference type="SMART" id="SM00448">
    <property type="entry name" value="REC"/>
    <property type="match status" value="1"/>
</dbReference>
<dbReference type="SMART" id="SM00387">
    <property type="entry name" value="HATPase_c"/>
    <property type="match status" value="1"/>
</dbReference>
<evidence type="ECO:0000313" key="12">
    <source>
        <dbReference type="EMBL" id="KGD60009.1"/>
    </source>
</evidence>
<feature type="transmembrane region" description="Helical" evidence="8">
    <location>
        <begin position="311"/>
        <end position="330"/>
    </location>
</feature>
<dbReference type="Pfam" id="PF00512">
    <property type="entry name" value="HisKA"/>
    <property type="match status" value="1"/>
</dbReference>
<dbReference type="InterPro" id="IPR011006">
    <property type="entry name" value="CheY-like_superfamily"/>
</dbReference>
<dbReference type="Proteomes" id="UP000029443">
    <property type="component" value="Unassembled WGS sequence"/>
</dbReference>
<dbReference type="InterPro" id="IPR036097">
    <property type="entry name" value="HisK_dim/P_sf"/>
</dbReference>
<evidence type="ECO:0000256" key="3">
    <source>
        <dbReference type="ARBA" id="ARBA00022553"/>
    </source>
</evidence>
<keyword evidence="8" id="KW-0812">Transmembrane</keyword>
<feature type="transmembrane region" description="Helical" evidence="8">
    <location>
        <begin position="216"/>
        <end position="232"/>
    </location>
</feature>
<dbReference type="InterPro" id="IPR003661">
    <property type="entry name" value="HisK_dim/P_dom"/>
</dbReference>
<reference evidence="12 13" key="1">
    <citation type="submission" date="2012-09" db="EMBL/GenBank/DDBJ databases">
        <title>Genome Sequence of alkane-degrading Bacterium Alcanivorax jadensis T9.</title>
        <authorList>
            <person name="Lai Q."/>
            <person name="Shao Z."/>
        </authorList>
    </citation>
    <scope>NUCLEOTIDE SEQUENCE [LARGE SCALE GENOMIC DNA]</scope>
    <source>
        <strain evidence="12 13">T9</strain>
    </source>
</reference>
<evidence type="ECO:0000256" key="4">
    <source>
        <dbReference type="ARBA" id="ARBA00022679"/>
    </source>
</evidence>
<evidence type="ECO:0000256" key="2">
    <source>
        <dbReference type="ARBA" id="ARBA00012438"/>
    </source>
</evidence>
<dbReference type="PROSITE" id="PS50110">
    <property type="entry name" value="RESPONSE_REGULATORY"/>
    <property type="match status" value="1"/>
</dbReference>
<feature type="transmembrane region" description="Helical" evidence="8">
    <location>
        <begin position="284"/>
        <end position="305"/>
    </location>
</feature>
<keyword evidence="8" id="KW-0472">Membrane</keyword>
<dbReference type="InterPro" id="IPR036890">
    <property type="entry name" value="HATPase_C_sf"/>
</dbReference>
<dbReference type="EMBL" id="ARXU01000015">
    <property type="protein sequence ID" value="KGD60009.1"/>
    <property type="molecule type" value="Genomic_DNA"/>
</dbReference>
<dbReference type="EC" id="2.7.13.3" evidence="2"/>
<dbReference type="Gene3D" id="2.60.40.2380">
    <property type="match status" value="1"/>
</dbReference>
<dbReference type="InterPro" id="IPR011622">
    <property type="entry name" value="7TMR_DISM_rcpt_extracell_dom2"/>
</dbReference>
<keyword evidence="9" id="KW-0732">Signal</keyword>
<keyword evidence="8" id="KW-1133">Transmembrane helix</keyword>
<dbReference type="InterPro" id="IPR005467">
    <property type="entry name" value="His_kinase_dom"/>
</dbReference>
<dbReference type="RefSeq" id="WP_035250001.1">
    <property type="nucleotide sequence ID" value="NZ_ARXU01000015.1"/>
</dbReference>
<feature type="domain" description="Response regulatory" evidence="11">
    <location>
        <begin position="674"/>
        <end position="795"/>
    </location>
</feature>
<dbReference type="CDD" id="cd16922">
    <property type="entry name" value="HATPase_EvgS-ArcB-TorS-like"/>
    <property type="match status" value="1"/>
</dbReference>
<dbReference type="CDD" id="cd17546">
    <property type="entry name" value="REC_hyHK_CKI1_RcsC-like"/>
    <property type="match status" value="1"/>
</dbReference>
<comment type="catalytic activity">
    <reaction evidence="1">
        <text>ATP + protein L-histidine = ADP + protein N-phospho-L-histidine.</text>
        <dbReference type="EC" id="2.7.13.3"/>
    </reaction>
</comment>
<protein>
    <recommendedName>
        <fullName evidence="2">histidine kinase</fullName>
        <ecNumber evidence="2">2.7.13.3</ecNumber>
    </recommendedName>
</protein>
<accession>A0ABR4W9C5</accession>
<feature type="chain" id="PRO_5047208702" description="histidine kinase" evidence="9">
    <location>
        <begin position="27"/>
        <end position="806"/>
    </location>
</feature>
<evidence type="ECO:0000259" key="11">
    <source>
        <dbReference type="PROSITE" id="PS50110"/>
    </source>
</evidence>
<feature type="transmembrane region" description="Helical" evidence="8">
    <location>
        <begin position="188"/>
        <end position="209"/>
    </location>
</feature>
<proteinExistence type="predicted"/>
<keyword evidence="5 12" id="KW-0418">Kinase</keyword>
<keyword evidence="3 6" id="KW-0597">Phosphoprotein</keyword>
<dbReference type="InterPro" id="IPR011623">
    <property type="entry name" value="7TMR_DISM_rcpt_extracell_dom1"/>
</dbReference>
<dbReference type="Pfam" id="PF07696">
    <property type="entry name" value="7TMR-DISMED2"/>
    <property type="match status" value="1"/>
</dbReference>
<dbReference type="Gene3D" id="3.40.50.2300">
    <property type="match status" value="1"/>
</dbReference>
<dbReference type="Pfam" id="PF00072">
    <property type="entry name" value="Response_reg"/>
    <property type="match status" value="1"/>
</dbReference>
<dbReference type="PANTHER" id="PTHR43047:SF64">
    <property type="entry name" value="HISTIDINE KINASE CONTAINING CHEY-HOMOLOGOUS RECEIVER DOMAIN AND PAS DOMAIN-RELATED"/>
    <property type="match status" value="1"/>
</dbReference>
<feature type="transmembrane region" description="Helical" evidence="8">
    <location>
        <begin position="337"/>
        <end position="355"/>
    </location>
</feature>
<feature type="domain" description="Histidine kinase" evidence="10">
    <location>
        <begin position="432"/>
        <end position="651"/>
    </location>
</feature>
<feature type="signal peptide" evidence="9">
    <location>
        <begin position="1"/>
        <end position="26"/>
    </location>
</feature>
<dbReference type="SMART" id="SM00388">
    <property type="entry name" value="HisKA"/>
    <property type="match status" value="1"/>
</dbReference>
<dbReference type="Gene3D" id="3.30.565.10">
    <property type="entry name" value="Histidine kinase-like ATPase, C-terminal domain"/>
    <property type="match status" value="1"/>
</dbReference>
<feature type="modified residue" description="4-aspartylphosphate" evidence="6">
    <location>
        <position position="725"/>
    </location>
</feature>
<evidence type="ECO:0000256" key="1">
    <source>
        <dbReference type="ARBA" id="ARBA00000085"/>
    </source>
</evidence>
<keyword evidence="7" id="KW-0175">Coiled coil</keyword>
<evidence type="ECO:0000256" key="5">
    <source>
        <dbReference type="ARBA" id="ARBA00022777"/>
    </source>
</evidence>
<dbReference type="InterPro" id="IPR003594">
    <property type="entry name" value="HATPase_dom"/>
</dbReference>
<dbReference type="PRINTS" id="PR00344">
    <property type="entry name" value="BCTRLSENSOR"/>
</dbReference>
<evidence type="ECO:0000256" key="6">
    <source>
        <dbReference type="PROSITE-ProRule" id="PRU00169"/>
    </source>
</evidence>
<evidence type="ECO:0000256" key="9">
    <source>
        <dbReference type="SAM" id="SignalP"/>
    </source>
</evidence>
<dbReference type="SUPFAM" id="SSF55874">
    <property type="entry name" value="ATPase domain of HSP90 chaperone/DNA topoisomerase II/histidine kinase"/>
    <property type="match status" value="1"/>
</dbReference>
<dbReference type="CDD" id="cd00082">
    <property type="entry name" value="HisKA"/>
    <property type="match status" value="1"/>
</dbReference>
<dbReference type="SUPFAM" id="SSF52172">
    <property type="entry name" value="CheY-like"/>
    <property type="match status" value="1"/>
</dbReference>
<evidence type="ECO:0000256" key="8">
    <source>
        <dbReference type="SAM" id="Phobius"/>
    </source>
</evidence>
<dbReference type="Pfam" id="PF07695">
    <property type="entry name" value="7TMR-DISM_7TM"/>
    <property type="match status" value="1"/>
</dbReference>
<keyword evidence="4" id="KW-0808">Transferase</keyword>